<feature type="transmembrane region" description="Helical" evidence="1">
    <location>
        <begin position="37"/>
        <end position="55"/>
    </location>
</feature>
<evidence type="ECO:0000259" key="2">
    <source>
        <dbReference type="Pfam" id="PF02517"/>
    </source>
</evidence>
<keyword evidence="1" id="KW-0812">Transmembrane</keyword>
<gene>
    <name evidence="3" type="ORF">KQI75_01985</name>
</gene>
<name>A0ABS6EP04_9FIRM</name>
<keyword evidence="3" id="KW-0482">Metalloprotease</keyword>
<comment type="caution">
    <text evidence="3">The sequence shown here is derived from an EMBL/GenBank/DDBJ whole genome shotgun (WGS) entry which is preliminary data.</text>
</comment>
<dbReference type="InterPro" id="IPR003675">
    <property type="entry name" value="Rce1/LyrA-like_dom"/>
</dbReference>
<dbReference type="RefSeq" id="WP_216469002.1">
    <property type="nucleotide sequence ID" value="NZ_JAHLQI010000001.1"/>
</dbReference>
<feature type="transmembrane region" description="Helical" evidence="1">
    <location>
        <begin position="278"/>
        <end position="296"/>
    </location>
</feature>
<accession>A0ABS6EP04</accession>
<keyword evidence="3" id="KW-0378">Hydrolase</keyword>
<feature type="transmembrane region" description="Helical" evidence="1">
    <location>
        <begin position="7"/>
        <end position="31"/>
    </location>
</feature>
<keyword evidence="1" id="KW-0472">Membrane</keyword>
<evidence type="ECO:0000313" key="3">
    <source>
        <dbReference type="EMBL" id="MBU5489406.1"/>
    </source>
</evidence>
<dbReference type="PANTHER" id="PTHR36435:SF1">
    <property type="entry name" value="CAAX AMINO TERMINAL PROTEASE FAMILY PROTEIN"/>
    <property type="match status" value="1"/>
</dbReference>
<proteinExistence type="predicted"/>
<dbReference type="Proteomes" id="UP000783588">
    <property type="component" value="Unassembled WGS sequence"/>
</dbReference>
<keyword evidence="4" id="KW-1185">Reference proteome</keyword>
<reference evidence="3 4" key="1">
    <citation type="submission" date="2021-06" db="EMBL/GenBank/DDBJ databases">
        <authorList>
            <person name="Sun Q."/>
            <person name="Li D."/>
        </authorList>
    </citation>
    <scope>NUCLEOTIDE SEQUENCE [LARGE SCALE GENOMIC DNA]</scope>
    <source>
        <strain evidence="3 4">MSJd-7</strain>
    </source>
</reference>
<dbReference type="Pfam" id="PF02517">
    <property type="entry name" value="Rce1-like"/>
    <property type="match status" value="1"/>
</dbReference>
<dbReference type="InterPro" id="IPR052710">
    <property type="entry name" value="CAAX_protease"/>
</dbReference>
<dbReference type="EMBL" id="JAHLQI010000001">
    <property type="protein sequence ID" value="MBU5489406.1"/>
    <property type="molecule type" value="Genomic_DNA"/>
</dbReference>
<feature type="transmembrane region" description="Helical" evidence="1">
    <location>
        <begin position="123"/>
        <end position="139"/>
    </location>
</feature>
<evidence type="ECO:0000313" key="4">
    <source>
        <dbReference type="Proteomes" id="UP000783588"/>
    </source>
</evidence>
<feature type="transmembrane region" description="Helical" evidence="1">
    <location>
        <begin position="198"/>
        <end position="216"/>
    </location>
</feature>
<evidence type="ECO:0000256" key="1">
    <source>
        <dbReference type="SAM" id="Phobius"/>
    </source>
</evidence>
<dbReference type="GO" id="GO:0008237">
    <property type="term" value="F:metallopeptidase activity"/>
    <property type="evidence" value="ECO:0007669"/>
    <property type="project" value="UniProtKB-KW"/>
</dbReference>
<keyword evidence="3" id="KW-0645">Protease</keyword>
<feature type="transmembrane region" description="Helical" evidence="1">
    <location>
        <begin position="228"/>
        <end position="248"/>
    </location>
</feature>
<feature type="domain" description="CAAX prenyl protease 2/Lysostaphin resistance protein A-like" evidence="2">
    <location>
        <begin position="126"/>
        <end position="211"/>
    </location>
</feature>
<keyword evidence="1" id="KW-1133">Transmembrane helix</keyword>
<feature type="transmembrane region" description="Helical" evidence="1">
    <location>
        <begin position="159"/>
        <end position="192"/>
    </location>
</feature>
<dbReference type="PANTHER" id="PTHR36435">
    <property type="entry name" value="SLR1288 PROTEIN"/>
    <property type="match status" value="1"/>
</dbReference>
<feature type="transmembrane region" description="Helical" evidence="1">
    <location>
        <begin position="75"/>
        <end position="103"/>
    </location>
</feature>
<protein>
    <submittedName>
        <fullName evidence="3">CPBP family intramembrane metalloprotease</fullName>
    </submittedName>
</protein>
<sequence>MKNKATILPGLMLFASFVILMVCGMGFDFVFSRFPSLGIVLIELLAFVPPTYCLYKSQDQNFRLNFRWEKQPDKLPVYFGFTVKFALAVSFLSFLSNLVAYVVCGANDIDISAMITTSGAGNHYGFLSFLGIVVFSPIVEELFVRGALFSSFECRAGTVVSIVLSGVCFAMLHGSLLSFVGPLIAGCAYAYLVYMFDSIWPAILAHIINNCYYYIINYLIHLYSSFGIWKYFTFINVILFLLTLYLTLRSLETQIQRGNLRKMKPNPSTKWDAVRDCVVNPGFFIFISSFIIRIVLK</sequence>
<organism evidence="3 4">
    <name type="scientific">Butyricicoccus intestinisimiae</name>
    <dbReference type="NCBI Taxonomy" id="2841509"/>
    <lineage>
        <taxon>Bacteria</taxon>
        <taxon>Bacillati</taxon>
        <taxon>Bacillota</taxon>
        <taxon>Clostridia</taxon>
        <taxon>Eubacteriales</taxon>
        <taxon>Butyricicoccaceae</taxon>
        <taxon>Butyricicoccus</taxon>
    </lineage>
</organism>